<proteinExistence type="predicted"/>
<evidence type="ECO:0000313" key="1">
    <source>
        <dbReference type="EMBL" id="KAK4363228.1"/>
    </source>
</evidence>
<comment type="caution">
    <text evidence="1">The sequence shown here is derived from an EMBL/GenBank/DDBJ whole genome shotgun (WGS) entry which is preliminary data.</text>
</comment>
<evidence type="ECO:0000313" key="2">
    <source>
        <dbReference type="Proteomes" id="UP001291623"/>
    </source>
</evidence>
<name>A0AAE1S5R4_9SOLA</name>
<keyword evidence="2" id="KW-1185">Reference proteome</keyword>
<organism evidence="1 2">
    <name type="scientific">Anisodus tanguticus</name>
    <dbReference type="NCBI Taxonomy" id="243964"/>
    <lineage>
        <taxon>Eukaryota</taxon>
        <taxon>Viridiplantae</taxon>
        <taxon>Streptophyta</taxon>
        <taxon>Embryophyta</taxon>
        <taxon>Tracheophyta</taxon>
        <taxon>Spermatophyta</taxon>
        <taxon>Magnoliopsida</taxon>
        <taxon>eudicotyledons</taxon>
        <taxon>Gunneridae</taxon>
        <taxon>Pentapetalae</taxon>
        <taxon>asterids</taxon>
        <taxon>lamiids</taxon>
        <taxon>Solanales</taxon>
        <taxon>Solanaceae</taxon>
        <taxon>Solanoideae</taxon>
        <taxon>Hyoscyameae</taxon>
        <taxon>Anisodus</taxon>
    </lineage>
</organism>
<dbReference type="EMBL" id="JAVYJV010000009">
    <property type="protein sequence ID" value="KAK4363228.1"/>
    <property type="molecule type" value="Genomic_DNA"/>
</dbReference>
<dbReference type="Proteomes" id="UP001291623">
    <property type="component" value="Unassembled WGS sequence"/>
</dbReference>
<protein>
    <submittedName>
        <fullName evidence="1">Uncharacterized protein</fullName>
    </submittedName>
</protein>
<dbReference type="AlphaFoldDB" id="A0AAE1S5R4"/>
<reference evidence="1" key="1">
    <citation type="submission" date="2023-12" db="EMBL/GenBank/DDBJ databases">
        <title>Genome assembly of Anisodus tanguticus.</title>
        <authorList>
            <person name="Wang Y.-J."/>
        </authorList>
    </citation>
    <scope>NUCLEOTIDE SEQUENCE</scope>
    <source>
        <strain evidence="1">KB-2021</strain>
        <tissue evidence="1">Leaf</tissue>
    </source>
</reference>
<gene>
    <name evidence="1" type="ORF">RND71_018469</name>
</gene>
<accession>A0AAE1S5R4</accession>
<sequence length="97" mass="11089">MIVLIDKLWDDILDGPHPDKGLGKFQRGLTFRTAIVCTMENRILQMLGHFDGAFQTALSLKYRNCSKVLILHSPLLVNKIVTQAYRHTNNTHETQLN</sequence>